<feature type="transmembrane region" description="Helical" evidence="1">
    <location>
        <begin position="148"/>
        <end position="172"/>
    </location>
</feature>
<keyword evidence="1" id="KW-1133">Transmembrane helix</keyword>
<organism evidence="2 3">
    <name type="scientific">Bordetella genomosp. 10</name>
    <dbReference type="NCBI Taxonomy" id="1416804"/>
    <lineage>
        <taxon>Bacteria</taxon>
        <taxon>Pseudomonadati</taxon>
        <taxon>Pseudomonadota</taxon>
        <taxon>Betaproteobacteria</taxon>
        <taxon>Burkholderiales</taxon>
        <taxon>Alcaligenaceae</taxon>
        <taxon>Bordetella</taxon>
    </lineage>
</organism>
<evidence type="ECO:0000256" key="1">
    <source>
        <dbReference type="SAM" id="Phobius"/>
    </source>
</evidence>
<feature type="transmembrane region" description="Helical" evidence="1">
    <location>
        <begin position="354"/>
        <end position="378"/>
    </location>
</feature>
<evidence type="ECO:0008006" key="4">
    <source>
        <dbReference type="Google" id="ProtNLM"/>
    </source>
</evidence>
<dbReference type="Proteomes" id="UP000216020">
    <property type="component" value="Unassembled WGS sequence"/>
</dbReference>
<dbReference type="RefSeq" id="WP_256977584.1">
    <property type="nucleotide sequence ID" value="NZ_NEVM01000005.1"/>
</dbReference>
<evidence type="ECO:0000313" key="3">
    <source>
        <dbReference type="Proteomes" id="UP000216020"/>
    </source>
</evidence>
<dbReference type="EMBL" id="NEVM01000005">
    <property type="protein sequence ID" value="OZI30243.1"/>
    <property type="molecule type" value="Genomic_DNA"/>
</dbReference>
<name>A0A261S168_9BORD</name>
<keyword evidence="3" id="KW-1185">Reference proteome</keyword>
<protein>
    <recommendedName>
        <fullName evidence="4">General secretion pathway protein</fullName>
    </recommendedName>
</protein>
<feature type="transmembrane region" description="Helical" evidence="1">
    <location>
        <begin position="202"/>
        <end position="224"/>
    </location>
</feature>
<sequence>MRESRRAPLFHRDPGAFAAALADRCRAYWRRASLRRDAAVFAAHRAHYYEYLADLLDGLQGRKTLRDIFDDDALRHGRTTARGRLARHWSVAYERSAGDVAQAWAGTLPPGELALLRVAQDAGGGAFAATLRDLARAVTLIDQARRILLANCAVGVAALAVALLLAGSVPLWTVPRLQAVFQSVPAAWHGGLTRALFQGADWLRAGLPLCCLAGGALLWGFLAALPRHTGRLRDWLDRRTPWRLYRDFHCIRFLALLSVLVRQRGNVDTRLREALFMLGRDASPWFAAHIAAMIARIDAGLVGGDTFDTGLIDADTGWYLADMVAAHGVEDGIARTRQRLETRFLPRLRIQAGVLRWCLLACGLATVLGLTFWHYAVIDEMRHAMTRMHGG</sequence>
<dbReference type="AlphaFoldDB" id="A0A261S168"/>
<comment type="caution">
    <text evidence="2">The sequence shown here is derived from an EMBL/GenBank/DDBJ whole genome shotgun (WGS) entry which is preliminary data.</text>
</comment>
<keyword evidence="1" id="KW-0812">Transmembrane</keyword>
<keyword evidence="1" id="KW-0472">Membrane</keyword>
<accession>A0A261S168</accession>
<reference evidence="3" key="1">
    <citation type="submission" date="2017-05" db="EMBL/GenBank/DDBJ databases">
        <title>Complete and WGS of Bordetella genogroups.</title>
        <authorList>
            <person name="Spilker T."/>
            <person name="Lipuma J."/>
        </authorList>
    </citation>
    <scope>NUCLEOTIDE SEQUENCE [LARGE SCALE GENOMIC DNA]</scope>
    <source>
        <strain evidence="3">AU16122</strain>
    </source>
</reference>
<proteinExistence type="predicted"/>
<gene>
    <name evidence="2" type="ORF">CAL29_19495</name>
</gene>
<evidence type="ECO:0000313" key="2">
    <source>
        <dbReference type="EMBL" id="OZI30243.1"/>
    </source>
</evidence>